<proteinExistence type="predicted"/>
<organism evidence="8 9">
    <name type="scientific">Nocardioides jiangxiensis</name>
    <dbReference type="NCBI Taxonomy" id="3064524"/>
    <lineage>
        <taxon>Bacteria</taxon>
        <taxon>Bacillati</taxon>
        <taxon>Actinomycetota</taxon>
        <taxon>Actinomycetes</taxon>
        <taxon>Propionibacteriales</taxon>
        <taxon>Nocardioidaceae</taxon>
        <taxon>Nocardioides</taxon>
    </lineage>
</organism>
<feature type="transmembrane region" description="Helical" evidence="6">
    <location>
        <begin position="310"/>
        <end position="329"/>
    </location>
</feature>
<keyword evidence="9" id="KW-1185">Reference proteome</keyword>
<dbReference type="PANTHER" id="PTHR19271">
    <property type="entry name" value="CYTOCHROME B"/>
    <property type="match status" value="1"/>
</dbReference>
<feature type="domain" description="Cytochrome b/b6 N-terminal region profile" evidence="7">
    <location>
        <begin position="1"/>
        <end position="210"/>
    </location>
</feature>
<evidence type="ECO:0000313" key="8">
    <source>
        <dbReference type="EMBL" id="MDO7869268.1"/>
    </source>
</evidence>
<dbReference type="PROSITE" id="PS51002">
    <property type="entry name" value="CYTB_NTER"/>
    <property type="match status" value="1"/>
</dbReference>
<evidence type="ECO:0000256" key="5">
    <source>
        <dbReference type="ARBA" id="ARBA00029568"/>
    </source>
</evidence>
<evidence type="ECO:0000313" key="9">
    <source>
        <dbReference type="Proteomes" id="UP001233314"/>
    </source>
</evidence>
<dbReference type="EC" id="7.1.1.8" evidence="2"/>
<dbReference type="Pfam" id="PF13631">
    <property type="entry name" value="Cytochrom_B_N_2"/>
    <property type="match status" value="1"/>
</dbReference>
<dbReference type="InterPro" id="IPR016174">
    <property type="entry name" value="Di-haem_cyt_TM"/>
</dbReference>
<dbReference type="SUPFAM" id="SSF81342">
    <property type="entry name" value="Transmembrane di-heme cytochromes"/>
    <property type="match status" value="1"/>
</dbReference>
<evidence type="ECO:0000256" key="2">
    <source>
        <dbReference type="ARBA" id="ARBA00012951"/>
    </source>
</evidence>
<evidence type="ECO:0000256" key="6">
    <source>
        <dbReference type="SAM" id="Phobius"/>
    </source>
</evidence>
<comment type="cofactor">
    <cofactor evidence="1">
        <name>heme</name>
        <dbReference type="ChEBI" id="CHEBI:30413"/>
    </cofactor>
</comment>
<evidence type="ECO:0000256" key="3">
    <source>
        <dbReference type="ARBA" id="ARBA00016116"/>
    </source>
</evidence>
<comment type="caution">
    <text evidence="8">The sequence shown here is derived from an EMBL/GenBank/DDBJ whole genome shotgun (WGS) entry which is preliminary data.</text>
</comment>
<dbReference type="Gene3D" id="1.20.810.10">
    <property type="entry name" value="Cytochrome Bc1 Complex, Chain C"/>
    <property type="match status" value="1"/>
</dbReference>
<dbReference type="Proteomes" id="UP001233314">
    <property type="component" value="Unassembled WGS sequence"/>
</dbReference>
<dbReference type="PANTHER" id="PTHR19271:SF16">
    <property type="entry name" value="CYTOCHROME B"/>
    <property type="match status" value="1"/>
</dbReference>
<feature type="transmembrane region" description="Helical" evidence="6">
    <location>
        <begin position="234"/>
        <end position="256"/>
    </location>
</feature>
<name>A0ABT9B7Z6_9ACTN</name>
<feature type="transmembrane region" description="Helical" evidence="6">
    <location>
        <begin position="381"/>
        <end position="400"/>
    </location>
</feature>
<evidence type="ECO:0000256" key="1">
    <source>
        <dbReference type="ARBA" id="ARBA00001971"/>
    </source>
</evidence>
<reference evidence="8 9" key="1">
    <citation type="submission" date="2023-07" db="EMBL/GenBank/DDBJ databases">
        <title>Nocardioides sp. nov WY-20 isolated from soil.</title>
        <authorList>
            <person name="Liu B."/>
            <person name="Wan Y."/>
        </authorList>
    </citation>
    <scope>NUCLEOTIDE SEQUENCE [LARGE SCALE GENOMIC DNA]</scope>
    <source>
        <strain evidence="8 9">WY-20</strain>
    </source>
</reference>
<keyword evidence="6" id="KW-0812">Transmembrane</keyword>
<dbReference type="EMBL" id="JAUQTA010000002">
    <property type="protein sequence ID" value="MDO7869268.1"/>
    <property type="molecule type" value="Genomic_DNA"/>
</dbReference>
<feature type="transmembrane region" description="Helical" evidence="6">
    <location>
        <begin position="113"/>
        <end position="133"/>
    </location>
</feature>
<keyword evidence="6" id="KW-1133">Transmembrane helix</keyword>
<evidence type="ECO:0000256" key="4">
    <source>
        <dbReference type="ARBA" id="ARBA00029351"/>
    </source>
</evidence>
<sequence>MIRKVFPDHWSFMLGEIALWSFVVLLITGVFLTLWFVPSMTEVQYQGSYDHLRGVEMSQAYASALDISFDIRGGLLLRQMHHWAAMIFIAAMLVHMMRVFVTGAFRKPREVNWLIGGVLILLGVVEGFAGYSLPDDLLSGTGLRIADGLVKSTPVVGTWMSFFMFDGEFPGEAIIPRLYIAHVLLVPGLILALIAAHMLLVVYHKHTQWAGPGRTEQNVVGYPMMPVYAAKAGGFFFIVFGVTALMGGLLSINPIWKYGPYDPSKVTAGSQPDWYMGIAEGLLRIMPGHFTEWHIFGTTWSWNIFLPGEVAPMVLLGIMMAWPFLEAWVTGDKNEHHILDRPRNAPTRTAFLAAMISLYGLLWAAGGNDLLATQLSMDMEWITRFMRVAVFVVPVLVFLITKRWCIALQRHDSEKLLHGYETGIIMRSPEGGYSERHLPISNDTAYALTARPRDQVVEAPQAGDVKGKGERADNVRAKLSTWMFADNVQKPTAEELEEAHHHAEHEHELEAGLDHAADGHQYDGRHEVEGDTLRH</sequence>
<accession>A0ABT9B7Z6</accession>
<evidence type="ECO:0000259" key="7">
    <source>
        <dbReference type="PROSITE" id="PS51002"/>
    </source>
</evidence>
<keyword evidence="6" id="KW-0472">Membrane</keyword>
<feature type="transmembrane region" description="Helical" evidence="6">
    <location>
        <begin position="179"/>
        <end position="203"/>
    </location>
</feature>
<feature type="transmembrane region" description="Helical" evidence="6">
    <location>
        <begin position="83"/>
        <end position="101"/>
    </location>
</feature>
<gene>
    <name evidence="8" type="ORF">Q5722_12930</name>
</gene>
<protein>
    <recommendedName>
        <fullName evidence="3">Cytochrome bc1 complex cytochrome b subunit</fullName>
        <ecNumber evidence="2">7.1.1.8</ecNumber>
    </recommendedName>
    <alternativeName>
        <fullName evidence="5">Cytochrome bc1 reductase complex subunit QcrB</fullName>
    </alternativeName>
</protein>
<dbReference type="InterPro" id="IPR005797">
    <property type="entry name" value="Cyt_b/b6_N"/>
</dbReference>
<feature type="transmembrane region" description="Helical" evidence="6">
    <location>
        <begin position="349"/>
        <end position="366"/>
    </location>
</feature>
<dbReference type="InterPro" id="IPR027387">
    <property type="entry name" value="Cytb/b6-like_sf"/>
</dbReference>
<comment type="catalytic activity">
    <reaction evidence="4">
        <text>a quinol + 2 Fe(III)-[cytochrome c](out) = a quinone + 2 Fe(II)-[cytochrome c](out) + 2 H(+)(out)</text>
        <dbReference type="Rhea" id="RHEA:11484"/>
        <dbReference type="Rhea" id="RHEA-COMP:10350"/>
        <dbReference type="Rhea" id="RHEA-COMP:14399"/>
        <dbReference type="ChEBI" id="CHEBI:15378"/>
        <dbReference type="ChEBI" id="CHEBI:24646"/>
        <dbReference type="ChEBI" id="CHEBI:29033"/>
        <dbReference type="ChEBI" id="CHEBI:29034"/>
        <dbReference type="ChEBI" id="CHEBI:132124"/>
        <dbReference type="EC" id="7.1.1.8"/>
    </reaction>
</comment>
<feature type="transmembrane region" description="Helical" evidence="6">
    <location>
        <begin position="12"/>
        <end position="37"/>
    </location>
</feature>